<proteinExistence type="predicted"/>
<sequence>MKAPVLLMLAFAAITAHAQTSINNFKYVIVPEKFSFSKSENQYGLNTTLRDLLEEKGFTAIMSNSQLPQDVAANKCSALLADVTEKKGLFVTNLTIQLKDCQGNIIFKSKEGKSREKEFQPAYDGALRDAYTSVKAAPYQYDGSTFAPAPTASAVPVPAAPVATTPAAVATAVIAATIITDATGTLYAQATPNGFQLIDTTPKKVLTILKTSTPDYFIAQNGSVAGVVFKKNEEWLYEYYKDDKLVSQKLQIKF</sequence>
<dbReference type="RefSeq" id="WP_209141984.1">
    <property type="nucleotide sequence ID" value="NZ_JAGHKO010000011.1"/>
</dbReference>
<evidence type="ECO:0000313" key="2">
    <source>
        <dbReference type="EMBL" id="MBO9203920.1"/>
    </source>
</evidence>
<keyword evidence="1" id="KW-0732">Signal</keyword>
<evidence type="ECO:0000313" key="3">
    <source>
        <dbReference type="Proteomes" id="UP000677244"/>
    </source>
</evidence>
<evidence type="ECO:0000256" key="1">
    <source>
        <dbReference type="SAM" id="SignalP"/>
    </source>
</evidence>
<feature type="signal peptide" evidence="1">
    <location>
        <begin position="1"/>
        <end position="18"/>
    </location>
</feature>
<protein>
    <submittedName>
        <fullName evidence="2">Uncharacterized protein</fullName>
    </submittedName>
</protein>
<gene>
    <name evidence="2" type="ORF">J7I42_26785</name>
</gene>
<dbReference type="EMBL" id="JAGHKO010000011">
    <property type="protein sequence ID" value="MBO9203920.1"/>
    <property type="molecule type" value="Genomic_DNA"/>
</dbReference>
<accession>A0ABS3Z2M1</accession>
<feature type="chain" id="PRO_5045522607" evidence="1">
    <location>
        <begin position="19"/>
        <end position="254"/>
    </location>
</feature>
<reference evidence="2 3" key="1">
    <citation type="submission" date="2021-03" db="EMBL/GenBank/DDBJ databases">
        <title>Assistant Professor.</title>
        <authorList>
            <person name="Huq M.A."/>
        </authorList>
    </citation>
    <scope>NUCLEOTIDE SEQUENCE [LARGE SCALE GENOMIC DNA]</scope>
    <source>
        <strain evidence="2 3">MAH-29</strain>
    </source>
</reference>
<comment type="caution">
    <text evidence="2">The sequence shown here is derived from an EMBL/GenBank/DDBJ whole genome shotgun (WGS) entry which is preliminary data.</text>
</comment>
<dbReference type="Proteomes" id="UP000677244">
    <property type="component" value="Unassembled WGS sequence"/>
</dbReference>
<organism evidence="2 3">
    <name type="scientific">Niastella soli</name>
    <dbReference type="NCBI Taxonomy" id="2821487"/>
    <lineage>
        <taxon>Bacteria</taxon>
        <taxon>Pseudomonadati</taxon>
        <taxon>Bacteroidota</taxon>
        <taxon>Chitinophagia</taxon>
        <taxon>Chitinophagales</taxon>
        <taxon>Chitinophagaceae</taxon>
        <taxon>Niastella</taxon>
    </lineage>
</organism>
<keyword evidence="3" id="KW-1185">Reference proteome</keyword>
<name>A0ABS3Z2M1_9BACT</name>